<proteinExistence type="predicted"/>
<dbReference type="Pfam" id="PF00583">
    <property type="entry name" value="Acetyltransf_1"/>
    <property type="match status" value="1"/>
</dbReference>
<dbReference type="GO" id="GO:0016747">
    <property type="term" value="F:acyltransferase activity, transferring groups other than amino-acyl groups"/>
    <property type="evidence" value="ECO:0007669"/>
    <property type="project" value="InterPro"/>
</dbReference>
<dbReference type="CDD" id="cd04301">
    <property type="entry name" value="NAT_SF"/>
    <property type="match status" value="1"/>
</dbReference>
<name>A0A1Z4C336_9GAMM</name>
<dbReference type="PANTHER" id="PTHR43877:SF1">
    <property type="entry name" value="ACETYLTRANSFERASE"/>
    <property type="match status" value="1"/>
</dbReference>
<dbReference type="InterPro" id="IPR050832">
    <property type="entry name" value="Bact_Acetyltransf"/>
</dbReference>
<dbReference type="PROSITE" id="PS51186">
    <property type="entry name" value="GNAT"/>
    <property type="match status" value="1"/>
</dbReference>
<dbReference type="SUPFAM" id="SSF55729">
    <property type="entry name" value="Acyl-CoA N-acyltransferases (Nat)"/>
    <property type="match status" value="1"/>
</dbReference>
<dbReference type="Gene3D" id="3.40.630.30">
    <property type="match status" value="1"/>
</dbReference>
<protein>
    <recommendedName>
        <fullName evidence="3">N-acetyltransferase domain-containing protein</fullName>
    </recommendedName>
</protein>
<reference evidence="4 5" key="1">
    <citation type="submission" date="2017-06" db="EMBL/GenBank/DDBJ databases">
        <title>Genome Sequencing of the methanotroph Methylovulum psychrotolerants str. HV10-M2 isolated from a high-altitude environment.</title>
        <authorList>
            <person name="Mateos-Rivera A."/>
        </authorList>
    </citation>
    <scope>NUCLEOTIDE SEQUENCE [LARGE SCALE GENOMIC DNA]</scope>
    <source>
        <strain evidence="4 5">HV10_M2</strain>
    </source>
</reference>
<dbReference type="Proteomes" id="UP000197019">
    <property type="component" value="Chromosome"/>
</dbReference>
<gene>
    <name evidence="4" type="ORF">CEK71_18755</name>
</gene>
<dbReference type="PANTHER" id="PTHR43877">
    <property type="entry name" value="AMINOALKYLPHOSPHONATE N-ACETYLTRANSFERASE-RELATED-RELATED"/>
    <property type="match status" value="1"/>
</dbReference>
<accession>A0A1Z4C336</accession>
<dbReference type="InterPro" id="IPR016181">
    <property type="entry name" value="Acyl_CoA_acyltransferase"/>
</dbReference>
<evidence type="ECO:0000256" key="1">
    <source>
        <dbReference type="ARBA" id="ARBA00022679"/>
    </source>
</evidence>
<keyword evidence="5" id="KW-1185">Reference proteome</keyword>
<evidence type="ECO:0000313" key="4">
    <source>
        <dbReference type="EMBL" id="ASF47943.1"/>
    </source>
</evidence>
<evidence type="ECO:0000256" key="2">
    <source>
        <dbReference type="ARBA" id="ARBA00023315"/>
    </source>
</evidence>
<keyword evidence="2" id="KW-0012">Acyltransferase</keyword>
<dbReference type="EMBL" id="CP022129">
    <property type="protein sequence ID" value="ASF47943.1"/>
    <property type="molecule type" value="Genomic_DNA"/>
</dbReference>
<sequence length="179" mass="20116">MAKSQTRIMTLNIHTACWQDVPAIQTLMTASAQTLQAPYYPKPVIATALELIGGLEELITTGRFFIAKPETALIACGGWAQDSTHPEQAEIRSFFVHPEFARQGIATQLLNRCERDCARHGIKTLYLTATLAGEPFYQQRGFSECKRYRHILSNGAAFELVKMVKNFYTPCNHESENSF</sequence>
<dbReference type="KEGG" id="mpsy:CEK71_18755"/>
<keyword evidence="1" id="KW-0808">Transferase</keyword>
<evidence type="ECO:0000259" key="3">
    <source>
        <dbReference type="PROSITE" id="PS51186"/>
    </source>
</evidence>
<feature type="domain" description="N-acetyltransferase" evidence="3">
    <location>
        <begin position="11"/>
        <end position="165"/>
    </location>
</feature>
<dbReference type="AlphaFoldDB" id="A0A1Z4C336"/>
<dbReference type="InterPro" id="IPR000182">
    <property type="entry name" value="GNAT_dom"/>
</dbReference>
<evidence type="ECO:0000313" key="5">
    <source>
        <dbReference type="Proteomes" id="UP000197019"/>
    </source>
</evidence>
<organism evidence="4 5">
    <name type="scientific">Methylovulum psychrotolerans</name>
    <dbReference type="NCBI Taxonomy" id="1704499"/>
    <lineage>
        <taxon>Bacteria</taxon>
        <taxon>Pseudomonadati</taxon>
        <taxon>Pseudomonadota</taxon>
        <taxon>Gammaproteobacteria</taxon>
        <taxon>Methylococcales</taxon>
        <taxon>Methylococcaceae</taxon>
        <taxon>Methylovulum</taxon>
    </lineage>
</organism>
<dbReference type="OrthoDB" id="5355033at2"/>